<reference evidence="1 2" key="1">
    <citation type="submission" date="2023-09" db="EMBL/GenBank/DDBJ databases">
        <authorList>
            <person name="Rey-Velasco X."/>
        </authorList>
    </citation>
    <scope>NUCLEOTIDE SEQUENCE [LARGE SCALE GENOMIC DNA]</scope>
    <source>
        <strain evidence="1 2">P007</strain>
    </source>
</reference>
<dbReference type="RefSeq" id="WP_311387484.1">
    <property type="nucleotide sequence ID" value="NZ_JAVRHU010000002.1"/>
</dbReference>
<dbReference type="Proteomes" id="UP001250662">
    <property type="component" value="Unassembled WGS sequence"/>
</dbReference>
<dbReference type="EMBL" id="JAVRHU010000002">
    <property type="protein sequence ID" value="MDT0621399.1"/>
    <property type="molecule type" value="Genomic_DNA"/>
</dbReference>
<evidence type="ECO:0000313" key="1">
    <source>
        <dbReference type="EMBL" id="MDT0621399.1"/>
    </source>
</evidence>
<evidence type="ECO:0000313" key="2">
    <source>
        <dbReference type="Proteomes" id="UP001250662"/>
    </source>
</evidence>
<name>A0ABU3BGY5_9FLAO</name>
<gene>
    <name evidence="1" type="ORF">RM520_07175</name>
</gene>
<comment type="caution">
    <text evidence="1">The sequence shown here is derived from an EMBL/GenBank/DDBJ whole genome shotgun (WGS) entry which is preliminary data.</text>
</comment>
<organism evidence="1 2">
    <name type="scientific">Croceitalea vernalis</name>
    <dbReference type="NCBI Taxonomy" id="3075599"/>
    <lineage>
        <taxon>Bacteria</taxon>
        <taxon>Pseudomonadati</taxon>
        <taxon>Bacteroidota</taxon>
        <taxon>Flavobacteriia</taxon>
        <taxon>Flavobacteriales</taxon>
        <taxon>Flavobacteriaceae</taxon>
        <taxon>Croceitalea</taxon>
    </lineage>
</organism>
<sequence>MKDFSKIVTLLSFVTLIFIKVSGFHVYSHADNDLDDTIENCHTCELAIEQQQNTFTTPVIFEFEEVLLIADITLNAIEDRYFIKEGTPSDFFSRPPPATI</sequence>
<proteinExistence type="predicted"/>
<accession>A0ABU3BGY5</accession>
<keyword evidence="2" id="KW-1185">Reference proteome</keyword>
<protein>
    <submittedName>
        <fullName evidence="1">Uncharacterized protein</fullName>
    </submittedName>
</protein>